<name>A0A1Y2SM04_9GAMM</name>
<proteinExistence type="predicted"/>
<dbReference type="Proteomes" id="UP000194204">
    <property type="component" value="Unassembled WGS sequence"/>
</dbReference>
<organism evidence="2 3">
    <name type="scientific">Xenorhabdus beddingii</name>
    <dbReference type="NCBI Taxonomy" id="40578"/>
    <lineage>
        <taxon>Bacteria</taxon>
        <taxon>Pseudomonadati</taxon>
        <taxon>Pseudomonadota</taxon>
        <taxon>Gammaproteobacteria</taxon>
        <taxon>Enterobacterales</taxon>
        <taxon>Morganellaceae</taxon>
        <taxon>Xenorhabdus</taxon>
    </lineage>
</organism>
<comment type="caution">
    <text evidence="2">The sequence shown here is derived from an EMBL/GenBank/DDBJ whole genome shotgun (WGS) entry which is preliminary data.</text>
</comment>
<accession>A0A1Y2SM04</accession>
<evidence type="ECO:0000259" key="1">
    <source>
        <dbReference type="Pfam" id="PF13817"/>
    </source>
</evidence>
<feature type="domain" description="Transposase IS66 C-terminal" evidence="1">
    <location>
        <begin position="11"/>
        <end position="48"/>
    </location>
</feature>
<dbReference type="AlphaFoldDB" id="A0A1Y2SM04"/>
<dbReference type="EMBL" id="MUBK01000014">
    <property type="protein sequence ID" value="OTA19829.1"/>
    <property type="molecule type" value="Genomic_DNA"/>
</dbReference>
<sequence>MAGQRAAMVMSLLETAKANGHDPQVWLQDVLRRLPTWPNNRLNELLPWPENRLAKSHFVLIWQSKVKSPEPYT</sequence>
<dbReference type="InterPro" id="IPR039552">
    <property type="entry name" value="IS66_C"/>
</dbReference>
<dbReference type="Pfam" id="PF13817">
    <property type="entry name" value="DDE_Tnp_IS66_C"/>
    <property type="match status" value="1"/>
</dbReference>
<gene>
    <name evidence="2" type="ORF">Xbed_01948</name>
</gene>
<dbReference type="STRING" id="40578.Xbed_01948"/>
<protein>
    <submittedName>
        <fullName evidence="2">Transposase</fullName>
    </submittedName>
</protein>
<evidence type="ECO:0000313" key="3">
    <source>
        <dbReference type="Proteomes" id="UP000194204"/>
    </source>
</evidence>
<reference evidence="2 3" key="1">
    <citation type="submission" date="2017-01" db="EMBL/GenBank/DDBJ databases">
        <title>Deconstructing symbiosis and pathogenesis requirements using a combined genomic-metabolomic approach.</title>
        <authorList>
            <person name="Tobias N.J."/>
            <person name="Wolff H."/>
            <person name="Djahanschiri B."/>
            <person name="Ebersberger I."/>
            <person name="Bode H.B."/>
        </authorList>
    </citation>
    <scope>NUCLEOTIDE SEQUENCE [LARGE SCALE GENOMIC DNA]</scope>
    <source>
        <strain evidence="2 3">DSM 4764</strain>
    </source>
</reference>
<keyword evidence="3" id="KW-1185">Reference proteome</keyword>
<evidence type="ECO:0000313" key="2">
    <source>
        <dbReference type="EMBL" id="OTA19829.1"/>
    </source>
</evidence>